<dbReference type="RefSeq" id="WP_097653429.1">
    <property type="nucleotide sequence ID" value="NZ_LYXE01000094.1"/>
</dbReference>
<dbReference type="OrthoDB" id="163324at2"/>
<sequence>MKTTFPDRYYASVPADDPRFGALREVLAAVKQTGRHSPAARMLGEWALLGFLVTTGHLSLPAHPDAAPPLPGDLPDPRAILAAKRHVEAAVAHFGAFDG</sequence>
<evidence type="ECO:0000313" key="1">
    <source>
        <dbReference type="EMBL" id="PDV98550.1"/>
    </source>
</evidence>
<comment type="caution">
    <text evidence="1">The sequence shown here is derived from an EMBL/GenBank/DDBJ whole genome shotgun (WGS) entry which is preliminary data.</text>
</comment>
<dbReference type="Proteomes" id="UP000220922">
    <property type="component" value="Unassembled WGS sequence"/>
</dbReference>
<dbReference type="EMBL" id="LYXE01000094">
    <property type="protein sequence ID" value="PDV98550.1"/>
    <property type="molecule type" value="Genomic_DNA"/>
</dbReference>
<name>A0A2H3KMJ1_9CHLR</name>
<accession>A0A2H3KMJ1</accession>
<gene>
    <name evidence="1" type="ORF">A9Q02_22335</name>
</gene>
<organism evidence="1 2">
    <name type="scientific">Candidatus Chloroploca asiatica</name>
    <dbReference type="NCBI Taxonomy" id="1506545"/>
    <lineage>
        <taxon>Bacteria</taxon>
        <taxon>Bacillati</taxon>
        <taxon>Chloroflexota</taxon>
        <taxon>Chloroflexia</taxon>
        <taxon>Chloroflexales</taxon>
        <taxon>Chloroflexineae</taxon>
        <taxon>Oscillochloridaceae</taxon>
        <taxon>Candidatus Chloroploca</taxon>
    </lineage>
</organism>
<protein>
    <submittedName>
        <fullName evidence="1">Uncharacterized protein</fullName>
    </submittedName>
</protein>
<keyword evidence="2" id="KW-1185">Reference proteome</keyword>
<proteinExistence type="predicted"/>
<reference evidence="1 2" key="1">
    <citation type="submission" date="2016-05" db="EMBL/GenBank/DDBJ databases">
        <authorList>
            <person name="Lavstsen T."/>
            <person name="Jespersen J.S."/>
        </authorList>
    </citation>
    <scope>NUCLEOTIDE SEQUENCE [LARGE SCALE GENOMIC DNA]</scope>
    <source>
        <strain evidence="1 2">B7-9</strain>
    </source>
</reference>
<evidence type="ECO:0000313" key="2">
    <source>
        <dbReference type="Proteomes" id="UP000220922"/>
    </source>
</evidence>
<dbReference type="AlphaFoldDB" id="A0A2H3KMJ1"/>